<dbReference type="PANTHER" id="PTHR24349">
    <property type="entry name" value="SERINE/THREONINE-PROTEIN KINASE"/>
    <property type="match status" value="1"/>
</dbReference>
<dbReference type="AlphaFoldDB" id="A0A8C7R6I7"/>
<keyword evidence="8" id="KW-1185">Reference proteome</keyword>
<dbReference type="InterPro" id="IPR011009">
    <property type="entry name" value="Kinase-like_dom_sf"/>
</dbReference>
<reference evidence="7" key="2">
    <citation type="submission" date="2025-08" db="UniProtKB">
        <authorList>
            <consortium name="Ensembl"/>
        </authorList>
    </citation>
    <scope>IDENTIFICATION</scope>
</reference>
<dbReference type="GO" id="GO:0004674">
    <property type="term" value="F:protein serine/threonine kinase activity"/>
    <property type="evidence" value="ECO:0007669"/>
    <property type="project" value="UniProtKB-KW"/>
</dbReference>
<reference evidence="7" key="1">
    <citation type="submission" date="2020-07" db="EMBL/GenBank/DDBJ databases">
        <title>A long reads based de novo assembly of the rainbow trout Arlee double haploid line genome.</title>
        <authorList>
            <person name="Gao G."/>
            <person name="Palti Y."/>
        </authorList>
    </citation>
    <scope>NUCLEOTIDE SEQUENCE [LARGE SCALE GENOMIC DNA]</scope>
</reference>
<evidence type="ECO:0000256" key="5">
    <source>
        <dbReference type="ARBA" id="ARBA00022777"/>
    </source>
</evidence>
<proteinExistence type="inferred from homology"/>
<protein>
    <recommendedName>
        <fullName evidence="9">Protein kinase domain-containing protein</fullName>
    </recommendedName>
</protein>
<accession>A0A8C7R6I7</accession>
<evidence type="ECO:0000256" key="6">
    <source>
        <dbReference type="ARBA" id="ARBA00022840"/>
    </source>
</evidence>
<evidence type="ECO:0000256" key="1">
    <source>
        <dbReference type="ARBA" id="ARBA00006692"/>
    </source>
</evidence>
<dbReference type="Gene3D" id="1.10.510.10">
    <property type="entry name" value="Transferase(Phosphotransferase) domain 1"/>
    <property type="match status" value="1"/>
</dbReference>
<evidence type="ECO:0008006" key="9">
    <source>
        <dbReference type="Google" id="ProtNLM"/>
    </source>
</evidence>
<evidence type="ECO:0000313" key="7">
    <source>
        <dbReference type="Ensembl" id="ENSOMYP00000046742.2"/>
    </source>
</evidence>
<dbReference type="GO" id="GO:0005524">
    <property type="term" value="F:ATP binding"/>
    <property type="evidence" value="ECO:0007669"/>
    <property type="project" value="UniProtKB-KW"/>
</dbReference>
<organism evidence="7 8">
    <name type="scientific">Oncorhynchus mykiss</name>
    <name type="common">Rainbow trout</name>
    <name type="synonym">Salmo gairdneri</name>
    <dbReference type="NCBI Taxonomy" id="8022"/>
    <lineage>
        <taxon>Eukaryota</taxon>
        <taxon>Metazoa</taxon>
        <taxon>Chordata</taxon>
        <taxon>Craniata</taxon>
        <taxon>Vertebrata</taxon>
        <taxon>Euteleostomi</taxon>
        <taxon>Actinopterygii</taxon>
        <taxon>Neopterygii</taxon>
        <taxon>Teleostei</taxon>
        <taxon>Protacanthopterygii</taxon>
        <taxon>Salmoniformes</taxon>
        <taxon>Salmonidae</taxon>
        <taxon>Salmoninae</taxon>
        <taxon>Oncorhynchus</taxon>
    </lineage>
</organism>
<evidence type="ECO:0000256" key="3">
    <source>
        <dbReference type="ARBA" id="ARBA00022679"/>
    </source>
</evidence>
<name>A0A8C7R6I7_ONCMY</name>
<dbReference type="GeneTree" id="ENSGT00990000210619"/>
<keyword evidence="2" id="KW-0723">Serine/threonine-protein kinase</keyword>
<dbReference type="Ensembl" id="ENSOMYT00000050841.2">
    <property type="protein sequence ID" value="ENSOMYP00000046742.2"/>
    <property type="gene ID" value="ENSOMYG00000021316.2"/>
</dbReference>
<comment type="similarity">
    <text evidence="1">Belongs to the protein kinase superfamily. CAMK Ser/Thr protein kinase family.</text>
</comment>
<evidence type="ECO:0000256" key="4">
    <source>
        <dbReference type="ARBA" id="ARBA00022741"/>
    </source>
</evidence>
<reference evidence="7" key="3">
    <citation type="submission" date="2025-09" db="UniProtKB">
        <authorList>
            <consortium name="Ensembl"/>
        </authorList>
    </citation>
    <scope>IDENTIFICATION</scope>
</reference>
<dbReference type="SUPFAM" id="SSF56112">
    <property type="entry name" value="Protein kinase-like (PK-like)"/>
    <property type="match status" value="1"/>
</dbReference>
<dbReference type="InterPro" id="IPR050205">
    <property type="entry name" value="CDPK_Ser/Thr_kinases"/>
</dbReference>
<sequence>MAPEVVEVFTEEVSFHVNGSPTFTDHWGTDCGWDRGETCHICQNNLFENIQEGQYEFPERDWAHIPAKDLISRLLVRDATRLSAAQVLQHPWALGNAPERGLPTPHFLQRFHFQVSLDRMYST</sequence>
<keyword evidence="6" id="KW-0067">ATP-binding</keyword>
<keyword evidence="5" id="KW-0418">Kinase</keyword>
<keyword evidence="3" id="KW-0808">Transferase</keyword>
<dbReference type="Proteomes" id="UP000694395">
    <property type="component" value="Chromosome 5"/>
</dbReference>
<keyword evidence="4" id="KW-0547">Nucleotide-binding</keyword>
<evidence type="ECO:0000256" key="2">
    <source>
        <dbReference type="ARBA" id="ARBA00022527"/>
    </source>
</evidence>
<evidence type="ECO:0000313" key="8">
    <source>
        <dbReference type="Proteomes" id="UP000694395"/>
    </source>
</evidence>